<dbReference type="Gene3D" id="3.10.20.90">
    <property type="entry name" value="Phosphatidylinositol 3-kinase Catalytic Subunit, Chain A, domain 1"/>
    <property type="match status" value="1"/>
</dbReference>
<dbReference type="KEGG" id="cel:CELE_C16C8.5"/>
<evidence type="ECO:0000259" key="2">
    <source>
        <dbReference type="PROSITE" id="PS50053"/>
    </source>
</evidence>
<evidence type="ECO:0000313" key="3">
    <source>
        <dbReference type="EMBL" id="CCD64696.1"/>
    </source>
</evidence>
<dbReference type="CTD" id="182672"/>
<dbReference type="SMR" id="P91056"/>
<dbReference type="InterPro" id="IPR000626">
    <property type="entry name" value="Ubiquitin-like_dom"/>
</dbReference>
<dbReference type="HOGENOM" id="CLU_1497562_0_0_1"/>
<dbReference type="RefSeq" id="NP_494543.1">
    <property type="nucleotide sequence ID" value="NM_062142.3"/>
</dbReference>
<sequence>MDNSNNVMSKLQKLRLESKFPNGSTLVENQLLLDVKSLCAELLEEQKSLKKRLQKVEENQKIENAKIKEELENLKNGGNRVADNSLFEIFVFDDYKYHAVEVRNSYLIRYVRVKVANLLNNDLVESFNLYYGGQKLQDNRSIGSYNIDQSREIYLKKKKKLSTLLLNVTMIINLLPANLI</sequence>
<evidence type="ECO:0000313" key="4">
    <source>
        <dbReference type="Proteomes" id="UP000001940"/>
    </source>
</evidence>
<dbReference type="FunCoup" id="P91056">
    <property type="interactions" value="1"/>
</dbReference>
<keyword evidence="1" id="KW-0175">Coiled coil</keyword>
<name>P91056_CAEEL</name>
<dbReference type="AGR" id="WB:WBGene00015843"/>
<dbReference type="InterPro" id="IPR029071">
    <property type="entry name" value="Ubiquitin-like_domsf"/>
</dbReference>
<dbReference type="DIP" id="DIP-26786N"/>
<protein>
    <submittedName>
        <fullName evidence="3">Ubiquitin-like domain-containing protein</fullName>
    </submittedName>
</protein>
<dbReference type="WormBase" id="C16C8.5">
    <property type="protein sequence ID" value="CE08216"/>
    <property type="gene ID" value="WBGene00015843"/>
</dbReference>
<dbReference type="PROSITE" id="PS50053">
    <property type="entry name" value="UBIQUITIN_2"/>
    <property type="match status" value="1"/>
</dbReference>
<proteinExistence type="predicted"/>
<feature type="domain" description="Ubiquitin-like" evidence="2">
    <location>
        <begin position="100"/>
        <end position="162"/>
    </location>
</feature>
<dbReference type="PaxDb" id="6239-C16C8.5"/>
<evidence type="ECO:0000313" key="5">
    <source>
        <dbReference type="WormBase" id="C16C8.5"/>
    </source>
</evidence>
<dbReference type="CDD" id="cd17039">
    <property type="entry name" value="Ubl_ubiquitin_like"/>
    <property type="match status" value="1"/>
</dbReference>
<organism evidence="3 4">
    <name type="scientific">Caenorhabditis elegans</name>
    <dbReference type="NCBI Taxonomy" id="6239"/>
    <lineage>
        <taxon>Eukaryota</taxon>
        <taxon>Metazoa</taxon>
        <taxon>Ecdysozoa</taxon>
        <taxon>Nematoda</taxon>
        <taxon>Chromadorea</taxon>
        <taxon>Rhabditida</taxon>
        <taxon>Rhabditina</taxon>
        <taxon>Rhabditomorpha</taxon>
        <taxon>Rhabditoidea</taxon>
        <taxon>Rhabditidae</taxon>
        <taxon>Peloderinae</taxon>
        <taxon>Caenorhabditis</taxon>
    </lineage>
</organism>
<gene>
    <name evidence="3 5" type="ORF">C16C8.5</name>
    <name evidence="3" type="ORF">CELE_C16C8.5</name>
</gene>
<dbReference type="PIR" id="T29403">
    <property type="entry name" value="T29403"/>
</dbReference>
<dbReference type="GeneID" id="182672"/>
<keyword evidence="4" id="KW-1185">Reference proteome</keyword>
<dbReference type="eggNOG" id="KOG0001">
    <property type="taxonomic scope" value="Eukaryota"/>
</dbReference>
<dbReference type="Bgee" id="WBGene00015843">
    <property type="expression patterns" value="Expressed in germ line (C elegans) and 3 other cell types or tissues"/>
</dbReference>
<dbReference type="Proteomes" id="UP000001940">
    <property type="component" value="Chromosome II"/>
</dbReference>
<dbReference type="SUPFAM" id="SSF54236">
    <property type="entry name" value="Ubiquitin-like"/>
    <property type="match status" value="1"/>
</dbReference>
<dbReference type="STRING" id="6239.C16C8.5.1"/>
<feature type="coiled-coil region" evidence="1">
    <location>
        <begin position="39"/>
        <end position="77"/>
    </location>
</feature>
<reference evidence="3 4" key="1">
    <citation type="journal article" date="1998" name="Science">
        <title>Genome sequence of the nematode C. elegans: a platform for investigating biology.</title>
        <authorList>
            <consortium name="The C. elegans sequencing consortium"/>
            <person name="Sulson J.E."/>
            <person name="Waterston R."/>
        </authorList>
    </citation>
    <scope>NUCLEOTIDE SEQUENCE [LARGE SCALE GENOMIC DNA]</scope>
    <source>
        <strain evidence="3 4">Bristol N2</strain>
    </source>
</reference>
<evidence type="ECO:0000256" key="1">
    <source>
        <dbReference type="SAM" id="Coils"/>
    </source>
</evidence>
<accession>P91056</accession>
<dbReference type="EMBL" id="BX284602">
    <property type="protein sequence ID" value="CCD64696.1"/>
    <property type="molecule type" value="Genomic_DNA"/>
</dbReference>
<dbReference type="UCSC" id="C16C8.5">
    <property type="organism name" value="c. elegans"/>
</dbReference>
<dbReference type="SMART" id="SM00213">
    <property type="entry name" value="UBQ"/>
    <property type="match status" value="1"/>
</dbReference>
<dbReference type="AlphaFoldDB" id="P91056"/>
<dbReference type="InParanoid" id="P91056"/>
<dbReference type="IntAct" id="P91056">
    <property type="interactions" value="3"/>
</dbReference>